<dbReference type="AlphaFoldDB" id="A0A1H7B6D5"/>
<dbReference type="InterPro" id="IPR009693">
    <property type="entry name" value="Glucitol_operon_activator"/>
</dbReference>
<evidence type="ECO:0000313" key="2">
    <source>
        <dbReference type="Proteomes" id="UP000199662"/>
    </source>
</evidence>
<dbReference type="STRING" id="84035.SAMN05660742_11555"/>
<name>A0A1H7B6D5_9FIRM</name>
<dbReference type="EMBL" id="FNZK01000015">
    <property type="protein sequence ID" value="SEJ73371.1"/>
    <property type="molecule type" value="Genomic_DNA"/>
</dbReference>
<dbReference type="Pfam" id="PF06923">
    <property type="entry name" value="GutM"/>
    <property type="match status" value="1"/>
</dbReference>
<reference evidence="1 2" key="1">
    <citation type="submission" date="2016-10" db="EMBL/GenBank/DDBJ databases">
        <authorList>
            <person name="de Groot N.N."/>
        </authorList>
    </citation>
    <scope>NUCLEOTIDE SEQUENCE [LARGE SCALE GENOMIC DNA]</scope>
    <source>
        <strain evidence="1 2">DSM 2179</strain>
    </source>
</reference>
<evidence type="ECO:0000313" key="1">
    <source>
        <dbReference type="EMBL" id="SEJ73371.1"/>
    </source>
</evidence>
<proteinExistence type="predicted"/>
<organism evidence="1 2">
    <name type="scientific">Propionispira arboris</name>
    <dbReference type="NCBI Taxonomy" id="84035"/>
    <lineage>
        <taxon>Bacteria</taxon>
        <taxon>Bacillati</taxon>
        <taxon>Bacillota</taxon>
        <taxon>Negativicutes</taxon>
        <taxon>Selenomonadales</taxon>
        <taxon>Selenomonadaceae</taxon>
        <taxon>Propionispira</taxon>
    </lineage>
</organism>
<dbReference type="RefSeq" id="WP_019555323.1">
    <property type="nucleotide sequence ID" value="NZ_FNZK01000015.1"/>
</dbReference>
<keyword evidence="2" id="KW-1185">Reference proteome</keyword>
<dbReference type="Proteomes" id="UP000199662">
    <property type="component" value="Unassembled WGS sequence"/>
</dbReference>
<gene>
    <name evidence="1" type="ORF">SAMN05660742_11555</name>
</gene>
<protein>
    <submittedName>
        <fullName evidence="1">Glucitol operon activator protein (GutM)</fullName>
    </submittedName>
</protein>
<accession>A0A1H7B6D5</accession>
<sequence>MLWLILLGALMWILQCVLGLLQFRRFNRHLKHLRSFGRVAIGRSKGRVVAGAVVLLCIDENCNIIKGEKIEGLTIFAGVKSFDCLNGINLLDLNEMVCAGLPKQTKKAVLQAVEDYKSFSQLELEKKMMTTANELAD</sequence>